<feature type="compositionally biased region" description="Low complexity" evidence="1">
    <location>
        <begin position="168"/>
        <end position="195"/>
    </location>
</feature>
<reference evidence="2 3" key="1">
    <citation type="journal article" date="2024" name="BMC Genomics">
        <title>De novo assembly and annotation of Popillia japonica's genome with initial clues to its potential as an invasive pest.</title>
        <authorList>
            <person name="Cucini C."/>
            <person name="Boschi S."/>
            <person name="Funari R."/>
            <person name="Cardaioli E."/>
            <person name="Iannotti N."/>
            <person name="Marturano G."/>
            <person name="Paoli F."/>
            <person name="Bruttini M."/>
            <person name="Carapelli A."/>
            <person name="Frati F."/>
            <person name="Nardi F."/>
        </authorList>
    </citation>
    <scope>NUCLEOTIDE SEQUENCE [LARGE SCALE GENOMIC DNA]</scope>
    <source>
        <strain evidence="2">DMR45628</strain>
    </source>
</reference>
<accession>A0AAW1HUK1</accession>
<keyword evidence="3" id="KW-1185">Reference proteome</keyword>
<evidence type="ECO:0000313" key="3">
    <source>
        <dbReference type="Proteomes" id="UP001458880"/>
    </source>
</evidence>
<feature type="region of interest" description="Disordered" evidence="1">
    <location>
        <begin position="339"/>
        <end position="367"/>
    </location>
</feature>
<evidence type="ECO:0000256" key="1">
    <source>
        <dbReference type="SAM" id="MobiDB-lite"/>
    </source>
</evidence>
<feature type="region of interest" description="Disordered" evidence="1">
    <location>
        <begin position="164"/>
        <end position="196"/>
    </location>
</feature>
<feature type="region of interest" description="Disordered" evidence="1">
    <location>
        <begin position="1"/>
        <end position="38"/>
    </location>
</feature>
<dbReference type="AlphaFoldDB" id="A0AAW1HUK1"/>
<protein>
    <submittedName>
        <fullName evidence="2">Uncharacterized protein</fullName>
    </submittedName>
</protein>
<feature type="compositionally biased region" description="Polar residues" evidence="1">
    <location>
        <begin position="283"/>
        <end position="302"/>
    </location>
</feature>
<feature type="compositionally biased region" description="Polar residues" evidence="1">
    <location>
        <begin position="252"/>
        <end position="274"/>
    </location>
</feature>
<gene>
    <name evidence="2" type="ORF">QE152_g39227</name>
</gene>
<sequence>MHRLPTPRPPLPPLAATAVHDVDPAQRGRSTGGRGQHKFRSARVRAGSLLNKFGDPRSEELLLNDLVTCYQLHSETYEQYHEKIKSKLQVLLEHVSIKVTNDSVKVSKQLTYTTQALTTFVSGILEPYCSHLMNCHVNSLQQALYECRKLDNNKAQVSFMNFMRNRGRPNNHGNNNNKTMRNNHPNPRPQQPSSHIYQAFSPPLRAYQPFAAIPNFNVPKPQVQMHTTQQSPFPRGPINIQSRPVQQRFPTNSEVFGKPKQTQPLPTPMSISTRNSHRPQGPTPMSISTRNSHRPQGQSFFTPRSRPTFVSQEMFNMETHEEDPVDYPTGPMLEEYYYQEEQYDHQEEEVEDPQNFRSPTQQTENTL</sequence>
<feature type="compositionally biased region" description="Pro residues" evidence="1">
    <location>
        <begin position="1"/>
        <end position="13"/>
    </location>
</feature>
<evidence type="ECO:0000313" key="2">
    <source>
        <dbReference type="EMBL" id="KAK9680260.1"/>
    </source>
</evidence>
<feature type="compositionally biased region" description="Polar residues" evidence="1">
    <location>
        <begin position="355"/>
        <end position="367"/>
    </location>
</feature>
<organism evidence="2 3">
    <name type="scientific">Popillia japonica</name>
    <name type="common">Japanese beetle</name>
    <dbReference type="NCBI Taxonomy" id="7064"/>
    <lineage>
        <taxon>Eukaryota</taxon>
        <taxon>Metazoa</taxon>
        <taxon>Ecdysozoa</taxon>
        <taxon>Arthropoda</taxon>
        <taxon>Hexapoda</taxon>
        <taxon>Insecta</taxon>
        <taxon>Pterygota</taxon>
        <taxon>Neoptera</taxon>
        <taxon>Endopterygota</taxon>
        <taxon>Coleoptera</taxon>
        <taxon>Polyphaga</taxon>
        <taxon>Scarabaeiformia</taxon>
        <taxon>Scarabaeidae</taxon>
        <taxon>Rutelinae</taxon>
        <taxon>Popillia</taxon>
    </lineage>
</organism>
<proteinExistence type="predicted"/>
<dbReference type="Proteomes" id="UP001458880">
    <property type="component" value="Unassembled WGS sequence"/>
</dbReference>
<comment type="caution">
    <text evidence="2">The sequence shown here is derived from an EMBL/GenBank/DDBJ whole genome shotgun (WGS) entry which is preliminary data.</text>
</comment>
<name>A0AAW1HUK1_POPJA</name>
<dbReference type="EMBL" id="JASPKY010000917">
    <property type="protein sequence ID" value="KAK9680260.1"/>
    <property type="molecule type" value="Genomic_DNA"/>
</dbReference>
<feature type="region of interest" description="Disordered" evidence="1">
    <location>
        <begin position="252"/>
        <end position="304"/>
    </location>
</feature>